<dbReference type="InterPro" id="IPR019587">
    <property type="entry name" value="Polyketide_cyclase/dehydratase"/>
</dbReference>
<evidence type="ECO:0000313" key="1">
    <source>
        <dbReference type="EMBL" id="GAA1685661.1"/>
    </source>
</evidence>
<evidence type="ECO:0008006" key="3">
    <source>
        <dbReference type="Google" id="ProtNLM"/>
    </source>
</evidence>
<accession>A0ABN2HCM1</accession>
<comment type="caution">
    <text evidence="1">The sequence shown here is derived from an EMBL/GenBank/DDBJ whole genome shotgun (WGS) entry which is preliminary data.</text>
</comment>
<gene>
    <name evidence="1" type="ORF">GCM10009765_38680</name>
</gene>
<organism evidence="1 2">
    <name type="scientific">Fodinicola feengrottensis</name>
    <dbReference type="NCBI Taxonomy" id="435914"/>
    <lineage>
        <taxon>Bacteria</taxon>
        <taxon>Bacillati</taxon>
        <taxon>Actinomycetota</taxon>
        <taxon>Actinomycetes</taxon>
        <taxon>Mycobacteriales</taxon>
        <taxon>Fodinicola</taxon>
    </lineage>
</organism>
<dbReference type="SUPFAM" id="SSF55961">
    <property type="entry name" value="Bet v1-like"/>
    <property type="match status" value="1"/>
</dbReference>
<keyword evidence="2" id="KW-1185">Reference proteome</keyword>
<dbReference type="Gene3D" id="3.30.530.20">
    <property type="match status" value="1"/>
</dbReference>
<dbReference type="Proteomes" id="UP001500618">
    <property type="component" value="Unassembled WGS sequence"/>
</dbReference>
<dbReference type="InterPro" id="IPR023393">
    <property type="entry name" value="START-like_dom_sf"/>
</dbReference>
<sequence>MYEIKAEMTIDADLHAIWEVVTDVANWPSWDPHEEGARLDGTFAVGTTGWSKPHGGPATEWTITEVVEQRKWSSECPLPGGKLSGDNLFESVDGGVRCTKIVHVRGPLVPLFRFYFGKRIRTDMLKTFAALEKTARDKART</sequence>
<evidence type="ECO:0000313" key="2">
    <source>
        <dbReference type="Proteomes" id="UP001500618"/>
    </source>
</evidence>
<dbReference type="EMBL" id="BAAANY010000013">
    <property type="protein sequence ID" value="GAA1685661.1"/>
    <property type="molecule type" value="Genomic_DNA"/>
</dbReference>
<dbReference type="Pfam" id="PF10604">
    <property type="entry name" value="Polyketide_cyc2"/>
    <property type="match status" value="1"/>
</dbReference>
<dbReference type="RefSeq" id="WP_163571710.1">
    <property type="nucleotide sequence ID" value="NZ_BAAANY010000013.1"/>
</dbReference>
<reference evidence="1 2" key="1">
    <citation type="journal article" date="2019" name="Int. J. Syst. Evol. Microbiol.">
        <title>The Global Catalogue of Microorganisms (GCM) 10K type strain sequencing project: providing services to taxonomists for standard genome sequencing and annotation.</title>
        <authorList>
            <consortium name="The Broad Institute Genomics Platform"/>
            <consortium name="The Broad Institute Genome Sequencing Center for Infectious Disease"/>
            <person name="Wu L."/>
            <person name="Ma J."/>
        </authorList>
    </citation>
    <scope>NUCLEOTIDE SEQUENCE [LARGE SCALE GENOMIC DNA]</scope>
    <source>
        <strain evidence="1 2">JCM 14718</strain>
    </source>
</reference>
<proteinExistence type="predicted"/>
<protein>
    <recommendedName>
        <fullName evidence="3">Polyketide cyclase</fullName>
    </recommendedName>
</protein>
<name>A0ABN2HCM1_9ACTN</name>